<organism evidence="4">
    <name type="scientific">viral metagenome</name>
    <dbReference type="NCBI Taxonomy" id="1070528"/>
    <lineage>
        <taxon>unclassified sequences</taxon>
        <taxon>metagenomes</taxon>
        <taxon>organismal metagenomes</taxon>
    </lineage>
</organism>
<dbReference type="EMBL" id="MN739669">
    <property type="protein sequence ID" value="QHT19782.1"/>
    <property type="molecule type" value="Genomic_DNA"/>
</dbReference>
<dbReference type="AlphaFoldDB" id="A0A6C0DTD1"/>
<dbReference type="PANTHER" id="PTHR10612">
    <property type="entry name" value="APOLIPOPROTEIN D"/>
    <property type="match status" value="1"/>
</dbReference>
<evidence type="ECO:0000256" key="2">
    <source>
        <dbReference type="PIRNR" id="PIRNR036893"/>
    </source>
</evidence>
<feature type="domain" description="Lipocalin/cytosolic fatty-acid binding" evidence="3">
    <location>
        <begin position="27"/>
        <end position="157"/>
    </location>
</feature>
<protein>
    <recommendedName>
        <fullName evidence="3">Lipocalin/cytosolic fatty-acid binding domain-containing protein</fullName>
    </recommendedName>
</protein>
<proteinExistence type="inferred from homology"/>
<reference evidence="4" key="1">
    <citation type="journal article" date="2020" name="Nature">
        <title>Giant virus diversity and host interactions through global metagenomics.</title>
        <authorList>
            <person name="Schulz F."/>
            <person name="Roux S."/>
            <person name="Paez-Espino D."/>
            <person name="Jungbluth S."/>
            <person name="Walsh D.A."/>
            <person name="Denef V.J."/>
            <person name="McMahon K.D."/>
            <person name="Konstantinidis K.T."/>
            <person name="Eloe-Fadrosh E.A."/>
            <person name="Kyrpides N.C."/>
            <person name="Woyke T."/>
        </authorList>
    </citation>
    <scope>NUCLEOTIDE SEQUENCE</scope>
    <source>
        <strain evidence="4">GVMAG-M-3300023174-5</strain>
    </source>
</reference>
<dbReference type="InterPro" id="IPR047202">
    <property type="entry name" value="Lipocalin_Blc-like_dom"/>
</dbReference>
<evidence type="ECO:0000259" key="3">
    <source>
        <dbReference type="Pfam" id="PF08212"/>
    </source>
</evidence>
<dbReference type="PROSITE" id="PS00213">
    <property type="entry name" value="LIPOCALIN"/>
    <property type="match status" value="1"/>
</dbReference>
<dbReference type="PANTHER" id="PTHR10612:SF57">
    <property type="entry name" value="LIPOCALIN_CYTOSOLIC FATTY-ACID BINDING DOMAIN-CONTAINING PROTEIN"/>
    <property type="match status" value="1"/>
</dbReference>
<dbReference type="InterPro" id="IPR022272">
    <property type="entry name" value="Lipocalin_CS"/>
</dbReference>
<accession>A0A6C0DTD1</accession>
<dbReference type="SUPFAM" id="SSF50814">
    <property type="entry name" value="Lipocalins"/>
    <property type="match status" value="1"/>
</dbReference>
<name>A0A6C0DTD1_9ZZZZ</name>
<sequence length="181" mass="20513">MNMIKALYFFLASAFTIAFNPDTVSELDVNKYTGRWYQVLGAPTNQIFQGYGTCLTADYGILSNGSVSVLNSQLDKNGNLEQIAGYAYYKNVSEPGKLSVYLLGTPFDGPYWVVKLGEVKNDQYQYSIITVPSQISLWVIARNVQEFYNEYAKMVTSYLDAQKYRYETIVQDANCKYAPQI</sequence>
<evidence type="ECO:0000313" key="4">
    <source>
        <dbReference type="EMBL" id="QHT19782.1"/>
    </source>
</evidence>
<dbReference type="InterPro" id="IPR022271">
    <property type="entry name" value="Lipocalin_ApoD"/>
</dbReference>
<dbReference type="CDD" id="cd19438">
    <property type="entry name" value="lipocalin_Blc-like"/>
    <property type="match status" value="1"/>
</dbReference>
<dbReference type="InterPro" id="IPR000566">
    <property type="entry name" value="Lipocln_cytosolic_FA-bd_dom"/>
</dbReference>
<dbReference type="PIRSF" id="PIRSF036893">
    <property type="entry name" value="Lipocalin_ApoD"/>
    <property type="match status" value="1"/>
</dbReference>
<dbReference type="Gene3D" id="2.40.128.20">
    <property type="match status" value="1"/>
</dbReference>
<dbReference type="Pfam" id="PF08212">
    <property type="entry name" value="Lipocalin_2"/>
    <property type="match status" value="1"/>
</dbReference>
<evidence type="ECO:0000256" key="1">
    <source>
        <dbReference type="ARBA" id="ARBA00006889"/>
    </source>
</evidence>
<dbReference type="InterPro" id="IPR012674">
    <property type="entry name" value="Calycin"/>
</dbReference>
<comment type="similarity">
    <text evidence="1 2">Belongs to the calycin superfamily. Lipocalin family.</text>
</comment>
<dbReference type="GO" id="GO:0006950">
    <property type="term" value="P:response to stress"/>
    <property type="evidence" value="ECO:0007669"/>
    <property type="project" value="UniProtKB-ARBA"/>
</dbReference>